<feature type="compositionally biased region" description="Low complexity" evidence="1">
    <location>
        <begin position="168"/>
        <end position="187"/>
    </location>
</feature>
<dbReference type="InterPro" id="IPR052953">
    <property type="entry name" value="Ser-rich/MCO-related"/>
</dbReference>
<dbReference type="EMBL" id="CP063405">
    <property type="protein sequence ID" value="QSZ29714.1"/>
    <property type="molecule type" value="Genomic_DNA"/>
</dbReference>
<dbReference type="OrthoDB" id="2331100at2759"/>
<reference evidence="4" key="1">
    <citation type="submission" date="2020-10" db="EMBL/GenBank/DDBJ databases">
        <title>Genome Sequence of Monilinia vaccinii-corymbosi Sheds Light on Mummy Berry Disease Infection of Blueberry and Mating Type.</title>
        <authorList>
            <person name="Yow A.G."/>
            <person name="Zhang Y."/>
            <person name="Bansal K."/>
            <person name="Eacker S.M."/>
            <person name="Sullivan S."/>
            <person name="Liachko I."/>
            <person name="Cubeta M.A."/>
            <person name="Rollins J.A."/>
            <person name="Ashrafi H."/>
        </authorList>
    </citation>
    <scope>NUCLEOTIDE SEQUENCE</scope>
    <source>
        <strain evidence="4">RL-1</strain>
    </source>
</reference>
<evidence type="ECO:0000313" key="5">
    <source>
        <dbReference type="Proteomes" id="UP000672032"/>
    </source>
</evidence>
<evidence type="ECO:0000256" key="3">
    <source>
        <dbReference type="SAM" id="SignalP"/>
    </source>
</evidence>
<keyword evidence="2" id="KW-0812">Transmembrane</keyword>
<feature type="region of interest" description="Disordered" evidence="1">
    <location>
        <begin position="167"/>
        <end position="187"/>
    </location>
</feature>
<evidence type="ECO:0000256" key="1">
    <source>
        <dbReference type="SAM" id="MobiDB-lite"/>
    </source>
</evidence>
<sequence length="303" mass="32828">MLRLLIAWFALLVWVLDRAAAQSTTTSSAVATHKVLVGARGLEFTPKELSANVSDVIEFRFYPQNHSVARSEYKNPCIPYEVTGINKQGFWSGFHPINVVLNDPPNFQVVVNDSNPIFFYCSAPGACHEDGMIGVVNANSTQKFANQLAFAKNSSIQFSPGENFPVEASSSSSSTTHPTSTTSPIQSSSIATSGIAIIFTDTSRSSSSFSKLSPGAIAGVVIGASALVLLASILLYLCGRQRTVKEIVHRNSRPPNMISHPRLHHPIAPIPQPSTPPSASLSETTYYSKPRHLMTENEIRDLE</sequence>
<keyword evidence="3" id="KW-0732">Signal</keyword>
<evidence type="ECO:0000256" key="2">
    <source>
        <dbReference type="SAM" id="Phobius"/>
    </source>
</evidence>
<evidence type="ECO:0008006" key="6">
    <source>
        <dbReference type="Google" id="ProtNLM"/>
    </source>
</evidence>
<name>A0A8A3P1M7_9HELO</name>
<dbReference type="CDD" id="cd00920">
    <property type="entry name" value="Cupredoxin"/>
    <property type="match status" value="1"/>
</dbReference>
<organism evidence="4 5">
    <name type="scientific">Monilinia vaccinii-corymbosi</name>
    <dbReference type="NCBI Taxonomy" id="61207"/>
    <lineage>
        <taxon>Eukaryota</taxon>
        <taxon>Fungi</taxon>
        <taxon>Dikarya</taxon>
        <taxon>Ascomycota</taxon>
        <taxon>Pezizomycotina</taxon>
        <taxon>Leotiomycetes</taxon>
        <taxon>Helotiales</taxon>
        <taxon>Sclerotiniaceae</taxon>
        <taxon>Monilinia</taxon>
    </lineage>
</organism>
<dbReference type="SUPFAM" id="SSF49503">
    <property type="entry name" value="Cupredoxins"/>
    <property type="match status" value="1"/>
</dbReference>
<proteinExistence type="predicted"/>
<dbReference type="PANTHER" id="PTHR34883:SF19">
    <property type="entry name" value="EXTRACELLULAR SERINE-RICH PROTEIN"/>
    <property type="match status" value="1"/>
</dbReference>
<gene>
    <name evidence="4" type="ORF">DSL72_004231</name>
</gene>
<keyword evidence="2" id="KW-1133">Transmembrane helix</keyword>
<dbReference type="Gene3D" id="2.60.40.420">
    <property type="entry name" value="Cupredoxins - blue copper proteins"/>
    <property type="match status" value="1"/>
</dbReference>
<keyword evidence="2" id="KW-0472">Membrane</keyword>
<feature type="chain" id="PRO_5032349579" description="Extracellular serine-rich protein" evidence="3">
    <location>
        <begin position="22"/>
        <end position="303"/>
    </location>
</feature>
<evidence type="ECO:0000313" key="4">
    <source>
        <dbReference type="EMBL" id="QSZ29714.1"/>
    </source>
</evidence>
<dbReference type="PANTHER" id="PTHR34883">
    <property type="entry name" value="SERINE-RICH PROTEIN, PUTATIVE-RELATED-RELATED"/>
    <property type="match status" value="1"/>
</dbReference>
<feature type="transmembrane region" description="Helical" evidence="2">
    <location>
        <begin position="216"/>
        <end position="237"/>
    </location>
</feature>
<feature type="signal peptide" evidence="3">
    <location>
        <begin position="1"/>
        <end position="21"/>
    </location>
</feature>
<dbReference type="AlphaFoldDB" id="A0A8A3P1M7"/>
<keyword evidence="5" id="KW-1185">Reference proteome</keyword>
<protein>
    <recommendedName>
        <fullName evidence="6">Extracellular serine-rich protein</fullName>
    </recommendedName>
</protein>
<accession>A0A8A3P1M7</accession>
<dbReference type="Proteomes" id="UP000672032">
    <property type="component" value="Chromosome 1"/>
</dbReference>
<dbReference type="InterPro" id="IPR008972">
    <property type="entry name" value="Cupredoxin"/>
</dbReference>